<accession>A0A940SZ25</accession>
<reference evidence="12" key="1">
    <citation type="submission" date="2020-12" db="EMBL/GenBank/DDBJ databases">
        <title>Vagococcus allomyrinae sp. nov. and Enterococcus lavae sp. nov., isolated from the larvae of Allomyrina dichotoma.</title>
        <authorList>
            <person name="Lee S.D."/>
        </authorList>
    </citation>
    <scope>NUCLEOTIDE SEQUENCE</scope>
    <source>
        <strain evidence="12">BWB3-3</strain>
    </source>
</reference>
<evidence type="ECO:0000256" key="2">
    <source>
        <dbReference type="ARBA" id="ARBA00005417"/>
    </source>
</evidence>
<evidence type="ECO:0000256" key="8">
    <source>
        <dbReference type="ARBA" id="ARBA00022967"/>
    </source>
</evidence>
<dbReference type="PANTHER" id="PTHR43553:SF23">
    <property type="entry name" value="ABC TRANSPORTER ATP-BINDING COMPONENT"/>
    <property type="match status" value="1"/>
</dbReference>
<keyword evidence="8" id="KW-1278">Translocase</keyword>
<gene>
    <name evidence="12" type="ORF">I6N95_23570</name>
</gene>
<evidence type="ECO:0000256" key="1">
    <source>
        <dbReference type="ARBA" id="ARBA00004202"/>
    </source>
</evidence>
<evidence type="ECO:0000259" key="11">
    <source>
        <dbReference type="PROSITE" id="PS50893"/>
    </source>
</evidence>
<keyword evidence="3" id="KW-0813">Transport</keyword>
<dbReference type="Gene3D" id="3.40.50.300">
    <property type="entry name" value="P-loop containing nucleotide triphosphate hydrolases"/>
    <property type="match status" value="2"/>
</dbReference>
<dbReference type="PROSITE" id="PS50893">
    <property type="entry name" value="ABC_TRANSPORTER_2"/>
    <property type="match status" value="2"/>
</dbReference>
<protein>
    <submittedName>
        <fullName evidence="12">ABC transporter ATP-binding protein</fullName>
    </submittedName>
</protein>
<keyword evidence="7 12" id="KW-0067">ATP-binding</keyword>
<name>A0A940SZ25_9ENTE</name>
<feature type="domain" description="ABC transporter" evidence="11">
    <location>
        <begin position="264"/>
        <end position="488"/>
    </location>
</feature>
<keyword evidence="4" id="KW-1003">Cell membrane</keyword>
<keyword evidence="9" id="KW-0472">Membrane</keyword>
<evidence type="ECO:0000256" key="4">
    <source>
        <dbReference type="ARBA" id="ARBA00022475"/>
    </source>
</evidence>
<proteinExistence type="inferred from homology"/>
<evidence type="ECO:0000256" key="6">
    <source>
        <dbReference type="ARBA" id="ARBA00022741"/>
    </source>
</evidence>
<keyword evidence="6" id="KW-0547">Nucleotide-binding</keyword>
<dbReference type="CDD" id="cd03225">
    <property type="entry name" value="ABC_cobalt_CbiO_domain1"/>
    <property type="match status" value="1"/>
</dbReference>
<evidence type="ECO:0000256" key="10">
    <source>
        <dbReference type="ARBA" id="ARBA00025157"/>
    </source>
</evidence>
<dbReference type="InterPro" id="IPR003439">
    <property type="entry name" value="ABC_transporter-like_ATP-bd"/>
</dbReference>
<dbReference type="Pfam" id="PF00005">
    <property type="entry name" value="ABC_tran"/>
    <property type="match status" value="2"/>
</dbReference>
<dbReference type="SMART" id="SM00382">
    <property type="entry name" value="AAA"/>
    <property type="match status" value="2"/>
</dbReference>
<organism evidence="12 13">
    <name type="scientific">Vagococcus allomyrinae</name>
    <dbReference type="NCBI Taxonomy" id="2794353"/>
    <lineage>
        <taxon>Bacteria</taxon>
        <taxon>Bacillati</taxon>
        <taxon>Bacillota</taxon>
        <taxon>Bacilli</taxon>
        <taxon>Lactobacillales</taxon>
        <taxon>Enterococcaceae</taxon>
        <taxon>Vagococcus</taxon>
    </lineage>
</organism>
<dbReference type="InterPro" id="IPR027417">
    <property type="entry name" value="P-loop_NTPase"/>
</dbReference>
<comment type="function">
    <text evidence="10">Probably part of an ABC transporter complex. Responsible for energy coupling to the transport system.</text>
</comment>
<dbReference type="GO" id="GO:0016887">
    <property type="term" value="F:ATP hydrolysis activity"/>
    <property type="evidence" value="ECO:0007669"/>
    <property type="project" value="InterPro"/>
</dbReference>
<dbReference type="GO" id="GO:0005524">
    <property type="term" value="F:ATP binding"/>
    <property type="evidence" value="ECO:0007669"/>
    <property type="project" value="UniProtKB-KW"/>
</dbReference>
<evidence type="ECO:0000313" key="12">
    <source>
        <dbReference type="EMBL" id="MBP1043993.1"/>
    </source>
</evidence>
<dbReference type="SUPFAM" id="SSF52540">
    <property type="entry name" value="P-loop containing nucleoside triphosphate hydrolases"/>
    <property type="match status" value="2"/>
</dbReference>
<dbReference type="InterPro" id="IPR050095">
    <property type="entry name" value="ECF_ABC_transporter_ATP-bd"/>
</dbReference>
<evidence type="ECO:0000256" key="9">
    <source>
        <dbReference type="ARBA" id="ARBA00023136"/>
    </source>
</evidence>
<dbReference type="GO" id="GO:0043190">
    <property type="term" value="C:ATP-binding cassette (ABC) transporter complex"/>
    <property type="evidence" value="ECO:0007669"/>
    <property type="project" value="TreeGrafter"/>
</dbReference>
<dbReference type="PANTHER" id="PTHR43553">
    <property type="entry name" value="HEAVY METAL TRANSPORTER"/>
    <property type="match status" value="1"/>
</dbReference>
<dbReference type="AlphaFoldDB" id="A0A940SZ25"/>
<evidence type="ECO:0000256" key="7">
    <source>
        <dbReference type="ARBA" id="ARBA00022840"/>
    </source>
</evidence>
<dbReference type="InterPro" id="IPR003593">
    <property type="entry name" value="AAA+_ATPase"/>
</dbReference>
<dbReference type="InterPro" id="IPR015856">
    <property type="entry name" value="ABC_transpr_CbiO/EcfA_su"/>
</dbReference>
<dbReference type="PROSITE" id="PS00211">
    <property type="entry name" value="ABC_TRANSPORTER_1"/>
    <property type="match status" value="2"/>
</dbReference>
<dbReference type="EMBL" id="JAEEGA010000021">
    <property type="protein sequence ID" value="MBP1043993.1"/>
    <property type="molecule type" value="Genomic_DNA"/>
</dbReference>
<comment type="subcellular location">
    <subcellularLocation>
        <location evidence="1">Cell membrane</location>
        <topology evidence="1">Peripheral membrane protein</topology>
    </subcellularLocation>
</comment>
<keyword evidence="13" id="KW-1185">Reference proteome</keyword>
<evidence type="ECO:0000256" key="3">
    <source>
        <dbReference type="ARBA" id="ARBA00022448"/>
    </source>
</evidence>
<keyword evidence="5" id="KW-0677">Repeat</keyword>
<dbReference type="RefSeq" id="WP_209532016.1">
    <property type="nucleotide sequence ID" value="NZ_JAEEGA010000021.1"/>
</dbReference>
<dbReference type="GO" id="GO:0042626">
    <property type="term" value="F:ATPase-coupled transmembrane transporter activity"/>
    <property type="evidence" value="ECO:0007669"/>
    <property type="project" value="TreeGrafter"/>
</dbReference>
<comment type="caution">
    <text evidence="12">The sequence shown here is derived from an EMBL/GenBank/DDBJ whole genome shotgun (WGS) entry which is preliminary data.</text>
</comment>
<comment type="similarity">
    <text evidence="2">Belongs to the ABC transporter superfamily.</text>
</comment>
<feature type="domain" description="ABC transporter" evidence="11">
    <location>
        <begin position="3"/>
        <end position="240"/>
    </location>
</feature>
<evidence type="ECO:0000313" key="13">
    <source>
        <dbReference type="Proteomes" id="UP000674938"/>
    </source>
</evidence>
<dbReference type="Proteomes" id="UP000674938">
    <property type="component" value="Unassembled WGS sequence"/>
</dbReference>
<evidence type="ECO:0000256" key="5">
    <source>
        <dbReference type="ARBA" id="ARBA00022737"/>
    </source>
</evidence>
<sequence length="489" mass="54811">MTVEFKNVTFQYENNQGLSEISLTIPKGECYILCGKSGCGKTTLTRLINGLIPELYEGTINGDVMVNHHHTTETPIYTLSEIVGSVFQNPKTQFFTVDVESELAFACENMGVARDTILKRMAEVAVLFDIQHLLTRKMFDLSGGEKQLVAFASAYMIQPEILVLDEPSSNLDLVTIEKIKNILFAIKKRGCTIVIAEHRLYYLKDLADQFVLIVDGNIQTTFSTKEFATLDEQTLKKWGLRSLSIEQLTTTPPIVSLSRTTDTLTIPTLQFRYPKSETNALNLSDLTFTSGDVIGILGRNGAGKSTFARSLVGLQKKAVGNFFLNQTTSLSRKERLKMSYLVMQDVNYQLFCETVEKELLLKAGHPELFNQVVRSFNLEKILARHPTSLSGGQKQRVAVATAVLSGKKIIILDEPTSGLDYYHMQQISQMVANLRNLNIFIFIISHDLEFIQSTCTKLLTIEQGQKGIELPLDKTTTKDLIKIFNELSH</sequence>
<dbReference type="InterPro" id="IPR017871">
    <property type="entry name" value="ABC_transporter-like_CS"/>
</dbReference>